<dbReference type="GO" id="GO:0008168">
    <property type="term" value="F:methyltransferase activity"/>
    <property type="evidence" value="ECO:0007669"/>
    <property type="project" value="UniProtKB-KW"/>
</dbReference>
<dbReference type="NCBIfam" id="TIGR00478">
    <property type="entry name" value="tly"/>
    <property type="match status" value="1"/>
</dbReference>
<dbReference type="PIRSF" id="PIRSF005578">
    <property type="entry name" value="TlyA"/>
    <property type="match status" value="1"/>
</dbReference>
<dbReference type="InterPro" id="IPR004538">
    <property type="entry name" value="Hemolysin_A/TlyA"/>
</dbReference>
<dbReference type="CDD" id="cd02440">
    <property type="entry name" value="AdoMet_MTases"/>
    <property type="match status" value="1"/>
</dbReference>
<dbReference type="Pfam" id="PF01479">
    <property type="entry name" value="S4"/>
    <property type="match status" value="1"/>
</dbReference>
<evidence type="ECO:0000256" key="3">
    <source>
        <dbReference type="PROSITE-ProRule" id="PRU00182"/>
    </source>
</evidence>
<keyword evidence="5" id="KW-0489">Methyltransferase</keyword>
<dbReference type="SMART" id="SM00363">
    <property type="entry name" value="S4"/>
    <property type="match status" value="1"/>
</dbReference>
<dbReference type="EMBL" id="SMFV01000004">
    <property type="protein sequence ID" value="TCK04010.1"/>
    <property type="molecule type" value="Genomic_DNA"/>
</dbReference>
<dbReference type="PANTHER" id="PTHR32319">
    <property type="entry name" value="BACTERIAL HEMOLYSIN-LIKE PROTEIN"/>
    <property type="match status" value="1"/>
</dbReference>
<keyword evidence="1 3" id="KW-0694">RNA-binding</keyword>
<feature type="domain" description="RNA-binding S4" evidence="4">
    <location>
        <begin position="5"/>
        <end position="70"/>
    </location>
</feature>
<dbReference type="GO" id="GO:0003723">
    <property type="term" value="F:RNA binding"/>
    <property type="evidence" value="ECO:0007669"/>
    <property type="project" value="UniProtKB-KW"/>
</dbReference>
<dbReference type="Gene3D" id="3.40.50.150">
    <property type="entry name" value="Vaccinia Virus protein VP39"/>
    <property type="match status" value="1"/>
</dbReference>
<dbReference type="SUPFAM" id="SSF53335">
    <property type="entry name" value="S-adenosyl-L-methionine-dependent methyltransferases"/>
    <property type="match status" value="1"/>
</dbReference>
<dbReference type="Pfam" id="PF01728">
    <property type="entry name" value="FtsJ"/>
    <property type="match status" value="1"/>
</dbReference>
<protein>
    <submittedName>
        <fullName evidence="5">23S rRNA (Cytidine1920-2'-O)/16S rRNA (Cytidine1409-2'-O)-methyltransferase</fullName>
    </submittedName>
</protein>
<dbReference type="InterPro" id="IPR029063">
    <property type="entry name" value="SAM-dependent_MTases_sf"/>
</dbReference>
<dbReference type="InterPro" id="IPR002877">
    <property type="entry name" value="RNA_MeTrfase_FtsJ_dom"/>
</dbReference>
<evidence type="ECO:0000256" key="2">
    <source>
        <dbReference type="ARBA" id="ARBA00029460"/>
    </source>
</evidence>
<dbReference type="SUPFAM" id="SSF55174">
    <property type="entry name" value="Alpha-L RNA-binding motif"/>
    <property type="match status" value="1"/>
</dbReference>
<gene>
    <name evidence="5" type="ORF">CLV27_1327</name>
</gene>
<dbReference type="PANTHER" id="PTHR32319:SF0">
    <property type="entry name" value="BACTERIAL HEMOLYSIN-LIKE PROTEIN"/>
    <property type="match status" value="1"/>
</dbReference>
<dbReference type="RefSeq" id="WP_132527047.1">
    <property type="nucleotide sequence ID" value="NZ_SMFV01000004.1"/>
</dbReference>
<keyword evidence="6" id="KW-1185">Reference proteome</keyword>
<comment type="similarity">
    <text evidence="2">Belongs to the TlyA family.</text>
</comment>
<dbReference type="CDD" id="cd00165">
    <property type="entry name" value="S4"/>
    <property type="match status" value="1"/>
</dbReference>
<evidence type="ECO:0000256" key="1">
    <source>
        <dbReference type="ARBA" id="ARBA00022884"/>
    </source>
</evidence>
<proteinExistence type="inferred from homology"/>
<dbReference type="Proteomes" id="UP000295777">
    <property type="component" value="Unassembled WGS sequence"/>
</dbReference>
<organism evidence="5 6">
    <name type="scientific">Phorcysia thermohydrogeniphila</name>
    <dbReference type="NCBI Taxonomy" id="936138"/>
    <lineage>
        <taxon>Bacteria</taxon>
        <taxon>Pseudomonadati</taxon>
        <taxon>Aquificota</taxon>
        <taxon>Aquificia</taxon>
        <taxon>Desulfurobacteriales</taxon>
        <taxon>Desulfurobacteriaceae</taxon>
        <taxon>Phorcysia</taxon>
    </lineage>
</organism>
<evidence type="ECO:0000313" key="6">
    <source>
        <dbReference type="Proteomes" id="UP000295777"/>
    </source>
</evidence>
<dbReference type="InterPro" id="IPR047048">
    <property type="entry name" value="TlyA"/>
</dbReference>
<dbReference type="InterPro" id="IPR036986">
    <property type="entry name" value="S4_RNA-bd_sf"/>
</dbReference>
<accession>A0A4R1GBE8</accession>
<dbReference type="OrthoDB" id="9784736at2"/>
<sequence length="265" mass="29227">MAGKGRLDKLLVERGLVKSRERAKALIMAGKILVDGKVVDKAGASVPLDAKIEIKGEDIPYVSRGGLKLETAIKAFNLDVRGFTCLDVGASTGGFTDCLLQYGAEKVYAVDVGKGQLDWKLRNDPRVVSIEGFNARYLTDKEVPEKVDLVVVDVSFISLTKILPVVKQFLKPCGKIVALIKPQFELTKREVDRGKGVIKDPSLHKRAIEKILNFSREIGLYPENLTLSKPRGPKGNKEFLVLLSQNPEDDRVNENTVNDVISLEE</sequence>
<evidence type="ECO:0000259" key="4">
    <source>
        <dbReference type="SMART" id="SM00363"/>
    </source>
</evidence>
<comment type="caution">
    <text evidence="5">The sequence shown here is derived from an EMBL/GenBank/DDBJ whole genome shotgun (WGS) entry which is preliminary data.</text>
</comment>
<reference evidence="5 6" key="1">
    <citation type="submission" date="2019-03" db="EMBL/GenBank/DDBJ databases">
        <title>Genomic Encyclopedia of Archaeal and Bacterial Type Strains, Phase II (KMG-II): from individual species to whole genera.</title>
        <authorList>
            <person name="Goeker M."/>
        </authorList>
    </citation>
    <scope>NUCLEOTIDE SEQUENCE [LARGE SCALE GENOMIC DNA]</scope>
    <source>
        <strain evidence="5 6">DSM 24425</strain>
    </source>
</reference>
<dbReference type="GO" id="GO:0032259">
    <property type="term" value="P:methylation"/>
    <property type="evidence" value="ECO:0007669"/>
    <property type="project" value="UniProtKB-KW"/>
</dbReference>
<dbReference type="AlphaFoldDB" id="A0A4R1GBE8"/>
<dbReference type="InterPro" id="IPR002942">
    <property type="entry name" value="S4_RNA-bd"/>
</dbReference>
<name>A0A4R1GBE8_9BACT</name>
<dbReference type="Gene3D" id="3.10.290.10">
    <property type="entry name" value="RNA-binding S4 domain"/>
    <property type="match status" value="1"/>
</dbReference>
<keyword evidence="5" id="KW-0808">Transferase</keyword>
<evidence type="ECO:0000313" key="5">
    <source>
        <dbReference type="EMBL" id="TCK04010.1"/>
    </source>
</evidence>
<dbReference type="PROSITE" id="PS50889">
    <property type="entry name" value="S4"/>
    <property type="match status" value="1"/>
</dbReference>